<accession>A0A654BAV3</accession>
<organism evidence="1 2">
    <name type="scientific">Sphingobacterium multivorum</name>
    <dbReference type="NCBI Taxonomy" id="28454"/>
    <lineage>
        <taxon>Bacteria</taxon>
        <taxon>Pseudomonadati</taxon>
        <taxon>Bacteroidota</taxon>
        <taxon>Sphingobacteriia</taxon>
        <taxon>Sphingobacteriales</taxon>
        <taxon>Sphingobacteriaceae</taxon>
        <taxon>Sphingobacterium</taxon>
    </lineage>
</organism>
<evidence type="ECO:0000313" key="1">
    <source>
        <dbReference type="EMBL" id="VXC77325.1"/>
    </source>
</evidence>
<dbReference type="EMBL" id="CABWMV010000012">
    <property type="protein sequence ID" value="VXC77325.1"/>
    <property type="molecule type" value="Genomic_DNA"/>
</dbReference>
<reference evidence="1 2" key="1">
    <citation type="submission" date="2019-10" db="EMBL/GenBank/DDBJ databases">
        <authorList>
            <person name="Karimi E."/>
        </authorList>
    </citation>
    <scope>NUCLEOTIDE SEQUENCE [LARGE SCALE GENOMIC DNA]</scope>
    <source>
        <strain evidence="1">Sphingobacterium sp. 8BC</strain>
    </source>
</reference>
<name>A0A654BAV3_SPHMU</name>
<sequence>MIYSQVGYSIQNVAKSFIWNIIKASSVKLVIVDEILRLVGPAGDFRKMSKNI</sequence>
<proteinExistence type="predicted"/>
<gene>
    <name evidence="1" type="ORF">SPHINGO8BC_20056</name>
</gene>
<protein>
    <submittedName>
        <fullName evidence="1">Uncharacterized protein</fullName>
    </submittedName>
</protein>
<evidence type="ECO:0000313" key="2">
    <source>
        <dbReference type="Proteomes" id="UP000432350"/>
    </source>
</evidence>
<dbReference type="Proteomes" id="UP000432350">
    <property type="component" value="Unassembled WGS sequence"/>
</dbReference>
<dbReference type="AlphaFoldDB" id="A0A654BAV3"/>